<protein>
    <submittedName>
        <fullName evidence="2">Uncharacterized protein</fullName>
    </submittedName>
</protein>
<evidence type="ECO:0000313" key="3">
    <source>
        <dbReference type="Proteomes" id="UP000247702"/>
    </source>
</evidence>
<reference evidence="2 3" key="1">
    <citation type="submission" date="2017-11" db="EMBL/GenBank/DDBJ databases">
        <title>The genome of Rhizophagus clarus HR1 reveals common genetic basis of auxotrophy among arbuscular mycorrhizal fungi.</title>
        <authorList>
            <person name="Kobayashi Y."/>
        </authorList>
    </citation>
    <scope>NUCLEOTIDE SEQUENCE [LARGE SCALE GENOMIC DNA]</scope>
    <source>
        <strain evidence="2 3">HR1</strain>
    </source>
</reference>
<sequence length="154" mass="17360">MLEIGTLKQEAHESSSSFWAKIQKYEDHLGYTDKQKKTHFISGVRVDIRDEIFRIGQHRPINEILDSLADIELRQGLLGPSPSYHSYTPTPPAISNNAPQQQGISLADIQKTFQDALAQQKTENQALLKKVTELQSQMAQQVQIPAPQTVEPVR</sequence>
<feature type="compositionally biased region" description="Polar residues" evidence="1">
    <location>
        <begin position="93"/>
        <end position="102"/>
    </location>
</feature>
<dbReference type="Proteomes" id="UP000247702">
    <property type="component" value="Unassembled WGS sequence"/>
</dbReference>
<dbReference type="EMBL" id="BEXD01004008">
    <property type="protein sequence ID" value="GBC05444.1"/>
    <property type="molecule type" value="Genomic_DNA"/>
</dbReference>
<dbReference type="AlphaFoldDB" id="A0A2Z6RRY5"/>
<proteinExistence type="predicted"/>
<evidence type="ECO:0000313" key="2">
    <source>
        <dbReference type="EMBL" id="GBC05444.1"/>
    </source>
</evidence>
<gene>
    <name evidence="2" type="ORF">RclHR1_06230004</name>
</gene>
<feature type="region of interest" description="Disordered" evidence="1">
    <location>
        <begin position="80"/>
        <end position="102"/>
    </location>
</feature>
<evidence type="ECO:0000256" key="1">
    <source>
        <dbReference type="SAM" id="MobiDB-lite"/>
    </source>
</evidence>
<comment type="caution">
    <text evidence="2">The sequence shown here is derived from an EMBL/GenBank/DDBJ whole genome shotgun (WGS) entry which is preliminary data.</text>
</comment>
<accession>A0A2Z6RRY5</accession>
<organism evidence="2 3">
    <name type="scientific">Rhizophagus clarus</name>
    <dbReference type="NCBI Taxonomy" id="94130"/>
    <lineage>
        <taxon>Eukaryota</taxon>
        <taxon>Fungi</taxon>
        <taxon>Fungi incertae sedis</taxon>
        <taxon>Mucoromycota</taxon>
        <taxon>Glomeromycotina</taxon>
        <taxon>Glomeromycetes</taxon>
        <taxon>Glomerales</taxon>
        <taxon>Glomeraceae</taxon>
        <taxon>Rhizophagus</taxon>
    </lineage>
</organism>
<keyword evidence="3" id="KW-1185">Reference proteome</keyword>
<name>A0A2Z6RRY5_9GLOM</name>